<name>A0A8J5XSX2_DIALT</name>
<sequence length="235" mass="25870">MDSIVPAHRTMVPAKSCLKGATATGKVPRASITIRDTPEKRLISPRSDATRNLFYTDVEYERFQREAASLSWLLEGAIDEDVPSDVRKVSHGSFDGDLCDLVADAQRDGVATGVPFCGRATHEAPSSCGEQRAASFATATAPAYQCLPFPAPRATELACEKRVPLGAANRHALGTRPLPAARGVPGAGEPVHKLTRLEREIESMNMHELKDKIKEITQRRRERAHATRPYTFYYR</sequence>
<dbReference type="EMBL" id="JAGTXO010000002">
    <property type="protein sequence ID" value="KAG8469919.1"/>
    <property type="molecule type" value="Genomic_DNA"/>
</dbReference>
<organism evidence="1 2">
    <name type="scientific">Diacronema lutheri</name>
    <name type="common">Unicellular marine alga</name>
    <name type="synonym">Monochrysis lutheri</name>
    <dbReference type="NCBI Taxonomy" id="2081491"/>
    <lineage>
        <taxon>Eukaryota</taxon>
        <taxon>Haptista</taxon>
        <taxon>Haptophyta</taxon>
        <taxon>Pavlovophyceae</taxon>
        <taxon>Pavlovales</taxon>
        <taxon>Pavlovaceae</taxon>
        <taxon>Diacronema</taxon>
    </lineage>
</organism>
<accession>A0A8J5XSX2</accession>
<proteinExistence type="predicted"/>
<dbReference type="Proteomes" id="UP000751190">
    <property type="component" value="Unassembled WGS sequence"/>
</dbReference>
<evidence type="ECO:0000313" key="2">
    <source>
        <dbReference type="Proteomes" id="UP000751190"/>
    </source>
</evidence>
<reference evidence="1" key="1">
    <citation type="submission" date="2021-05" db="EMBL/GenBank/DDBJ databases">
        <title>The genome of the haptophyte Pavlova lutheri (Diacronema luteri, Pavlovales) - a model for lipid biosynthesis in eukaryotic algae.</title>
        <authorList>
            <person name="Hulatt C.J."/>
            <person name="Posewitz M.C."/>
        </authorList>
    </citation>
    <scope>NUCLEOTIDE SEQUENCE</scope>
    <source>
        <strain evidence="1">NIVA-4/92</strain>
    </source>
</reference>
<evidence type="ECO:0000313" key="1">
    <source>
        <dbReference type="EMBL" id="KAG8469919.1"/>
    </source>
</evidence>
<gene>
    <name evidence="1" type="ORF">KFE25_006374</name>
</gene>
<comment type="caution">
    <text evidence="1">The sequence shown here is derived from an EMBL/GenBank/DDBJ whole genome shotgun (WGS) entry which is preliminary data.</text>
</comment>
<dbReference type="AlphaFoldDB" id="A0A8J5XSX2"/>
<protein>
    <submittedName>
        <fullName evidence="1">Uncharacterized protein</fullName>
    </submittedName>
</protein>
<keyword evidence="2" id="KW-1185">Reference proteome</keyword>